<dbReference type="OrthoDB" id="276276at2759"/>
<name>A0A8J8VWH1_9EURO</name>
<proteinExistence type="predicted"/>
<evidence type="ECO:0000313" key="2">
    <source>
        <dbReference type="EMBL" id="KAF7712898.1"/>
    </source>
</evidence>
<dbReference type="AlphaFoldDB" id="A0A8J8VWH1"/>
<dbReference type="Proteomes" id="UP000631181">
    <property type="component" value="Unassembled WGS sequence"/>
</dbReference>
<sequence length="231" mass="26423">MSMEMTNTASPSGYRSFPESIDAGIINIPLHRLRELFLDIQRFTAMAIIFTCHPDSPTELRVLLIKRNGKNSSWGNTWEPAGGGPDDEDRTILDSAARESGEETQIWPSRFTGMALSCAFYHTDRKTGNLVIMRTLGFIIDHNEETMAGRVWSHEMKQPLGQDSVKISQEHLDHCWFTEEEVRKAALYQDAGPQEPFTMLLAKKDMVLLAFELFRRNQHQEWPPSIKIIRS</sequence>
<dbReference type="InterPro" id="IPR000086">
    <property type="entry name" value="NUDIX_hydrolase_dom"/>
</dbReference>
<comment type="caution">
    <text evidence="2">The sequence shown here is derived from an EMBL/GenBank/DDBJ whole genome shotgun (WGS) entry which is preliminary data.</text>
</comment>
<dbReference type="PROSITE" id="PS51462">
    <property type="entry name" value="NUDIX"/>
    <property type="match status" value="1"/>
</dbReference>
<dbReference type="Pfam" id="PF00293">
    <property type="entry name" value="NUDIX"/>
    <property type="match status" value="1"/>
</dbReference>
<reference evidence="2" key="1">
    <citation type="journal article" date="2020" name="Front. Microbiol.">
        <title>Gene regulatory networks of Penicillium echinulatum 2HH and Penicillium oxalicum 114-2 inferred by a computational biology approach.</title>
        <authorList>
            <person name="Lenz A.R."/>
            <person name="Galan-Vasquez E."/>
            <person name="Balbinot E."/>
            <person name="De Abreu F.P."/>
            <person name="De Oliveira N.S."/>
            <person name="Da Rosa L.O."/>
            <person name="De Avila E Silva S."/>
            <person name="Camassola M."/>
            <person name="Dillon A.J.P."/>
            <person name="Perez-Rueda E."/>
        </authorList>
    </citation>
    <scope>NUCLEOTIDE SEQUENCE</scope>
    <source>
        <strain evidence="2">S1M29</strain>
    </source>
</reference>
<accession>A0A8J8VWH1</accession>
<dbReference type="EMBL" id="WIWV01000144">
    <property type="protein sequence ID" value="KAF7712898.1"/>
    <property type="molecule type" value="Genomic_DNA"/>
</dbReference>
<gene>
    <name evidence="2" type="ORF">PECM_001975</name>
</gene>
<protein>
    <recommendedName>
        <fullName evidence="1">Nudix hydrolase domain-containing protein</fullName>
    </recommendedName>
</protein>
<dbReference type="Gene3D" id="3.90.79.10">
    <property type="entry name" value="Nucleoside Triphosphate Pyrophosphohydrolase"/>
    <property type="match status" value="1"/>
</dbReference>
<evidence type="ECO:0000259" key="1">
    <source>
        <dbReference type="PROSITE" id="PS51462"/>
    </source>
</evidence>
<organism evidence="2 3">
    <name type="scientific">Penicillium ucsense</name>
    <dbReference type="NCBI Taxonomy" id="2839758"/>
    <lineage>
        <taxon>Eukaryota</taxon>
        <taxon>Fungi</taxon>
        <taxon>Dikarya</taxon>
        <taxon>Ascomycota</taxon>
        <taxon>Pezizomycotina</taxon>
        <taxon>Eurotiomycetes</taxon>
        <taxon>Eurotiomycetidae</taxon>
        <taxon>Eurotiales</taxon>
        <taxon>Aspergillaceae</taxon>
        <taxon>Penicillium</taxon>
    </lineage>
</organism>
<dbReference type="SUPFAM" id="SSF55811">
    <property type="entry name" value="Nudix"/>
    <property type="match status" value="1"/>
</dbReference>
<evidence type="ECO:0000313" key="3">
    <source>
        <dbReference type="Proteomes" id="UP000631181"/>
    </source>
</evidence>
<feature type="domain" description="Nudix hydrolase" evidence="1">
    <location>
        <begin position="40"/>
        <end position="201"/>
    </location>
</feature>
<keyword evidence="3" id="KW-1185">Reference proteome</keyword>
<dbReference type="InterPro" id="IPR015797">
    <property type="entry name" value="NUDIX_hydrolase-like_dom_sf"/>
</dbReference>